<organism evidence="2 3">
    <name type="scientific">Letharia columbiana</name>
    <dbReference type="NCBI Taxonomy" id="112416"/>
    <lineage>
        <taxon>Eukaryota</taxon>
        <taxon>Fungi</taxon>
        <taxon>Dikarya</taxon>
        <taxon>Ascomycota</taxon>
        <taxon>Pezizomycotina</taxon>
        <taxon>Lecanoromycetes</taxon>
        <taxon>OSLEUM clade</taxon>
        <taxon>Lecanoromycetidae</taxon>
        <taxon>Lecanorales</taxon>
        <taxon>Lecanorineae</taxon>
        <taxon>Parmeliaceae</taxon>
        <taxon>Letharia</taxon>
    </lineage>
</organism>
<feature type="compositionally biased region" description="Low complexity" evidence="1">
    <location>
        <begin position="10"/>
        <end position="37"/>
    </location>
</feature>
<dbReference type="EMBL" id="JACCJC010000034">
    <property type="protein sequence ID" value="KAF6233790.1"/>
    <property type="molecule type" value="Genomic_DNA"/>
</dbReference>
<dbReference type="AlphaFoldDB" id="A0A8H6FSB1"/>
<evidence type="ECO:0000313" key="2">
    <source>
        <dbReference type="EMBL" id="KAF6233790.1"/>
    </source>
</evidence>
<proteinExistence type="predicted"/>
<reference evidence="2 3" key="1">
    <citation type="journal article" date="2020" name="Genomics">
        <title>Complete, high-quality genomes from long-read metagenomic sequencing of two wolf lichen thalli reveals enigmatic genome architecture.</title>
        <authorList>
            <person name="McKenzie S.K."/>
            <person name="Walston R.F."/>
            <person name="Allen J.L."/>
        </authorList>
    </citation>
    <scope>NUCLEOTIDE SEQUENCE [LARGE SCALE GENOMIC DNA]</scope>
    <source>
        <strain evidence="2">WasteWater2</strain>
    </source>
</reference>
<dbReference type="RefSeq" id="XP_037163199.1">
    <property type="nucleotide sequence ID" value="XM_037309902.1"/>
</dbReference>
<comment type="caution">
    <text evidence="2">The sequence shown here is derived from an EMBL/GenBank/DDBJ whole genome shotgun (WGS) entry which is preliminary data.</text>
</comment>
<feature type="region of interest" description="Disordered" evidence="1">
    <location>
        <begin position="1"/>
        <end position="40"/>
    </location>
</feature>
<gene>
    <name evidence="2" type="ORF">HO173_008002</name>
</gene>
<sequence length="173" mass="21034">MEYNRRRPPRTNSSDSSSQDPQWSPSRTPTSPSSSWRQDNRWQFVWPNDKHRGLWGRWKDILSNKGPDIFIAEQNTRQPERPIWSNWKTRGHQHPNSDNVRWDNRGKPFRQDEEFVGVFDFQRRDPDTKYDFATRRYRRPHDHVWSNVDWSRTKPHCPVRVRSANGRWDPPDR</sequence>
<protein>
    <submittedName>
        <fullName evidence="2">Uncharacterized protein</fullName>
    </submittedName>
</protein>
<feature type="region of interest" description="Disordered" evidence="1">
    <location>
        <begin position="86"/>
        <end position="105"/>
    </location>
</feature>
<keyword evidence="3" id="KW-1185">Reference proteome</keyword>
<evidence type="ECO:0000313" key="3">
    <source>
        <dbReference type="Proteomes" id="UP000578531"/>
    </source>
</evidence>
<dbReference type="Proteomes" id="UP000578531">
    <property type="component" value="Unassembled WGS sequence"/>
</dbReference>
<dbReference type="GeneID" id="59289658"/>
<name>A0A8H6FSB1_9LECA</name>
<dbReference type="OrthoDB" id="5331170at2759"/>
<evidence type="ECO:0000256" key="1">
    <source>
        <dbReference type="SAM" id="MobiDB-lite"/>
    </source>
</evidence>
<accession>A0A8H6FSB1</accession>